<feature type="domain" description="GGDEF" evidence="2">
    <location>
        <begin position="150"/>
        <end position="293"/>
    </location>
</feature>
<dbReference type="Pfam" id="PF00990">
    <property type="entry name" value="GGDEF"/>
    <property type="match status" value="1"/>
</dbReference>
<dbReference type="EMBL" id="JACIJC010000002">
    <property type="protein sequence ID" value="MBB5685168.1"/>
    <property type="molecule type" value="Genomic_DNA"/>
</dbReference>
<gene>
    <name evidence="3" type="ORF">FHS49_001176</name>
</gene>
<protein>
    <submittedName>
        <fullName evidence="3">Diguanylate cyclase (GGDEF)-like protein</fullName>
    </submittedName>
</protein>
<dbReference type="SUPFAM" id="SSF55073">
    <property type="entry name" value="Nucleotide cyclase"/>
    <property type="match status" value="1"/>
</dbReference>
<evidence type="ECO:0000313" key="4">
    <source>
        <dbReference type="Proteomes" id="UP000549617"/>
    </source>
</evidence>
<evidence type="ECO:0000259" key="1">
    <source>
        <dbReference type="PROSITE" id="PS50883"/>
    </source>
</evidence>
<dbReference type="PROSITE" id="PS50883">
    <property type="entry name" value="EAL"/>
    <property type="match status" value="1"/>
</dbReference>
<dbReference type="Pfam" id="PF00563">
    <property type="entry name" value="EAL"/>
    <property type="match status" value="1"/>
</dbReference>
<feature type="domain" description="EAL" evidence="1">
    <location>
        <begin position="302"/>
        <end position="555"/>
    </location>
</feature>
<dbReference type="InterPro" id="IPR052155">
    <property type="entry name" value="Biofilm_reg_signaling"/>
</dbReference>
<dbReference type="Gene3D" id="3.20.20.450">
    <property type="entry name" value="EAL domain"/>
    <property type="match status" value="1"/>
</dbReference>
<dbReference type="PANTHER" id="PTHR44757">
    <property type="entry name" value="DIGUANYLATE CYCLASE DGCP"/>
    <property type="match status" value="1"/>
</dbReference>
<sequence length="561" mass="60607">MEGDSLKNRAFAFALCIGAGTFILAMLAGSSAAASHAGNAGNALVVAIICAAMSWASANQTLTVVANAVDAAIKRLIEAAQGDFEAPTPDAVRQCLPELAKTMDAMFIETRSTLESINNLAMFDPVTGLPNRTNFRRDVERTLIDLPDDTVSALLFVDLDNFKMVNDTLGHAQGDQLLVRVANRLRTVLHSERAAGREGAAHGVLGRLGGDEFTLFLPSVTGEADAMRVAQKILNALNEDISLSGHTVRVGASIGVALHPVHGQSLTTLMKAADVAMYHAKASGRGQAQLYTDALAEDLTEKLDLERDLRVAIESKQFTLAFQPQVDLISGAPTSAEALLRWNHPETGLRLPGAFIDTAEDSNLIIEIGDWVIDAVAATIARWDSFGIQQRLSINISPRQIEQRDFFSRLRERMDYHGAPPRLLELEITEALAMTCGEAVFKEMAAFRRDGAMIAIDDFGTGYSNFARLRDMPIDRVKLDRSLIADIASSEQARIIAQAMIGLIHGLGHKVVAEGVETRDQIDVLKVIGCDSFQGYAIATPMDEQSFIDWSKADGPILAVA</sequence>
<dbReference type="InterPro" id="IPR035919">
    <property type="entry name" value="EAL_sf"/>
</dbReference>
<dbReference type="PROSITE" id="PS50887">
    <property type="entry name" value="GGDEF"/>
    <property type="match status" value="1"/>
</dbReference>
<dbReference type="InterPro" id="IPR043128">
    <property type="entry name" value="Rev_trsase/Diguanyl_cyclase"/>
</dbReference>
<dbReference type="InterPro" id="IPR001633">
    <property type="entry name" value="EAL_dom"/>
</dbReference>
<comment type="caution">
    <text evidence="3">The sequence shown here is derived from an EMBL/GenBank/DDBJ whole genome shotgun (WGS) entry which is preliminary data.</text>
</comment>
<dbReference type="SUPFAM" id="SSF141868">
    <property type="entry name" value="EAL domain-like"/>
    <property type="match status" value="1"/>
</dbReference>
<dbReference type="AlphaFoldDB" id="A0A7W9AGJ4"/>
<organism evidence="3 4">
    <name type="scientific">Sphingobium boeckii</name>
    <dbReference type="NCBI Taxonomy" id="1082345"/>
    <lineage>
        <taxon>Bacteria</taxon>
        <taxon>Pseudomonadati</taxon>
        <taxon>Pseudomonadota</taxon>
        <taxon>Alphaproteobacteria</taxon>
        <taxon>Sphingomonadales</taxon>
        <taxon>Sphingomonadaceae</taxon>
        <taxon>Sphingobium</taxon>
    </lineage>
</organism>
<dbReference type="SMART" id="SM00267">
    <property type="entry name" value="GGDEF"/>
    <property type="match status" value="1"/>
</dbReference>
<evidence type="ECO:0000313" key="3">
    <source>
        <dbReference type="EMBL" id="MBB5685168.1"/>
    </source>
</evidence>
<dbReference type="CDD" id="cd01948">
    <property type="entry name" value="EAL"/>
    <property type="match status" value="1"/>
</dbReference>
<dbReference type="NCBIfam" id="TIGR00254">
    <property type="entry name" value="GGDEF"/>
    <property type="match status" value="1"/>
</dbReference>
<evidence type="ECO:0000259" key="2">
    <source>
        <dbReference type="PROSITE" id="PS50887"/>
    </source>
</evidence>
<dbReference type="RefSeq" id="WP_184016295.1">
    <property type="nucleotide sequence ID" value="NZ_JACIJC010000002.1"/>
</dbReference>
<dbReference type="InterPro" id="IPR029787">
    <property type="entry name" value="Nucleotide_cyclase"/>
</dbReference>
<dbReference type="Proteomes" id="UP000549617">
    <property type="component" value="Unassembled WGS sequence"/>
</dbReference>
<accession>A0A7W9AGJ4</accession>
<dbReference type="CDD" id="cd01949">
    <property type="entry name" value="GGDEF"/>
    <property type="match status" value="1"/>
</dbReference>
<dbReference type="Gene3D" id="3.30.70.270">
    <property type="match status" value="1"/>
</dbReference>
<dbReference type="InterPro" id="IPR000160">
    <property type="entry name" value="GGDEF_dom"/>
</dbReference>
<reference evidence="3 4" key="1">
    <citation type="submission" date="2020-08" db="EMBL/GenBank/DDBJ databases">
        <title>Genomic Encyclopedia of Type Strains, Phase IV (KMG-IV): sequencing the most valuable type-strain genomes for metagenomic binning, comparative biology and taxonomic classification.</title>
        <authorList>
            <person name="Goeker M."/>
        </authorList>
    </citation>
    <scope>NUCLEOTIDE SEQUENCE [LARGE SCALE GENOMIC DNA]</scope>
    <source>
        <strain evidence="3 4">DSM 25079</strain>
    </source>
</reference>
<name>A0A7W9AGJ4_9SPHN</name>
<dbReference type="SMART" id="SM00052">
    <property type="entry name" value="EAL"/>
    <property type="match status" value="1"/>
</dbReference>
<dbReference type="PANTHER" id="PTHR44757:SF2">
    <property type="entry name" value="BIOFILM ARCHITECTURE MAINTENANCE PROTEIN MBAA"/>
    <property type="match status" value="1"/>
</dbReference>
<keyword evidence="4" id="KW-1185">Reference proteome</keyword>
<proteinExistence type="predicted"/>